<keyword evidence="5" id="KW-0479">Metal-binding</keyword>
<keyword evidence="3" id="KW-0637">Prenyltransferase</keyword>
<dbReference type="Proteomes" id="UP001431209">
    <property type="component" value="Unassembled WGS sequence"/>
</dbReference>
<dbReference type="InterPro" id="IPR045089">
    <property type="entry name" value="PGGT1B-like"/>
</dbReference>
<evidence type="ECO:0000259" key="8">
    <source>
        <dbReference type="Pfam" id="PF00432"/>
    </source>
</evidence>
<dbReference type="GO" id="GO:0046872">
    <property type="term" value="F:metal ion binding"/>
    <property type="evidence" value="ECO:0007669"/>
    <property type="project" value="UniProtKB-KW"/>
</dbReference>
<dbReference type="GO" id="GO:0005953">
    <property type="term" value="C:CAAX-protein geranylgeranyltransferase complex"/>
    <property type="evidence" value="ECO:0007669"/>
    <property type="project" value="TreeGrafter"/>
</dbReference>
<evidence type="ECO:0000256" key="6">
    <source>
        <dbReference type="ARBA" id="ARBA00022737"/>
    </source>
</evidence>
<evidence type="ECO:0000313" key="10">
    <source>
        <dbReference type="Proteomes" id="UP001431209"/>
    </source>
</evidence>
<evidence type="ECO:0000256" key="3">
    <source>
        <dbReference type="ARBA" id="ARBA00022602"/>
    </source>
</evidence>
<evidence type="ECO:0000256" key="7">
    <source>
        <dbReference type="ARBA" id="ARBA00022833"/>
    </source>
</evidence>
<sequence>MSAEDFLYDNHVKYLRNHLNCLPHHYSGQDQNRMTLLYFVVCGLDILGALNEVIPQNEQKDIIEWIYAQQVCATGTENLQNCGFRGGSFAGTCFQNNQNHIDKNDFGHLAMTYTALAVLRILGDDYSRVDKKGIIGALKHLQQDDGCFIATAGGSERDIRFLFCACATSCFLNDFSGINIDKAYQYIISSRGYDQAFSHGPYLESHGGSTYCAVSALALMDRLQDLPNKEELTEWLLKRQLSGFQGRPNKSVDTCYSFWVGASICNLHAVEYIDAEATIHFTLACQCKKGTAGGICKETNTYPDILHTFMALSGLSLVGFNKSQIAPIVPSLGITQRAAQGLVIPK</sequence>
<dbReference type="GO" id="GO:0004662">
    <property type="term" value="F:CAAX-protein geranylgeranyltransferase activity"/>
    <property type="evidence" value="ECO:0007669"/>
    <property type="project" value="TreeGrafter"/>
</dbReference>
<comment type="cofactor">
    <cofactor evidence="1">
        <name>Zn(2+)</name>
        <dbReference type="ChEBI" id="CHEBI:29105"/>
    </cofactor>
</comment>
<evidence type="ECO:0000256" key="4">
    <source>
        <dbReference type="ARBA" id="ARBA00022679"/>
    </source>
</evidence>
<name>A0AAW2ZL76_9EUKA</name>
<dbReference type="PANTHER" id="PTHR11774">
    <property type="entry name" value="GERANYLGERANYL TRANSFERASE TYPE BETA SUBUNIT"/>
    <property type="match status" value="1"/>
</dbReference>
<organism evidence="9 10">
    <name type="scientific">Acrasis kona</name>
    <dbReference type="NCBI Taxonomy" id="1008807"/>
    <lineage>
        <taxon>Eukaryota</taxon>
        <taxon>Discoba</taxon>
        <taxon>Heterolobosea</taxon>
        <taxon>Tetramitia</taxon>
        <taxon>Eutetramitia</taxon>
        <taxon>Acrasidae</taxon>
        <taxon>Acrasis</taxon>
    </lineage>
</organism>
<keyword evidence="6" id="KW-0677">Repeat</keyword>
<keyword evidence="4 9" id="KW-0808">Transferase</keyword>
<evidence type="ECO:0000313" key="9">
    <source>
        <dbReference type="EMBL" id="KAL0490622.1"/>
    </source>
</evidence>
<dbReference type="EMBL" id="JAOPGA020001705">
    <property type="protein sequence ID" value="KAL0490622.1"/>
    <property type="molecule type" value="Genomic_DNA"/>
</dbReference>
<dbReference type="PANTHER" id="PTHR11774:SF4">
    <property type="entry name" value="GERANYLGERANYL TRANSFERASE TYPE-1 SUBUNIT BETA"/>
    <property type="match status" value="1"/>
</dbReference>
<feature type="domain" description="Prenyltransferase alpha-alpha toroid" evidence="8">
    <location>
        <begin position="7"/>
        <end position="333"/>
    </location>
</feature>
<proteinExistence type="inferred from homology"/>
<gene>
    <name evidence="9" type="ORF">AKO1_003413</name>
</gene>
<evidence type="ECO:0000256" key="5">
    <source>
        <dbReference type="ARBA" id="ARBA00022723"/>
    </source>
</evidence>
<dbReference type="Pfam" id="PF00432">
    <property type="entry name" value="Prenyltrans"/>
    <property type="match status" value="1"/>
</dbReference>
<comment type="caution">
    <text evidence="9">The sequence shown here is derived from an EMBL/GenBank/DDBJ whole genome shotgun (WGS) entry which is preliminary data.</text>
</comment>
<dbReference type="InterPro" id="IPR001330">
    <property type="entry name" value="Prenyltrans"/>
</dbReference>
<dbReference type="AlphaFoldDB" id="A0AAW2ZL76"/>
<evidence type="ECO:0000256" key="2">
    <source>
        <dbReference type="ARBA" id="ARBA00010497"/>
    </source>
</evidence>
<keyword evidence="7" id="KW-0862">Zinc</keyword>
<evidence type="ECO:0000256" key="1">
    <source>
        <dbReference type="ARBA" id="ARBA00001947"/>
    </source>
</evidence>
<comment type="similarity">
    <text evidence="2">Belongs to the protein prenyltransferase subunit beta family.</text>
</comment>
<protein>
    <submittedName>
        <fullName evidence="9">Geranylgeranyl transferase type-1 subunit beta</fullName>
    </submittedName>
</protein>
<dbReference type="SUPFAM" id="SSF48239">
    <property type="entry name" value="Terpenoid cyclases/Protein prenyltransferases"/>
    <property type="match status" value="1"/>
</dbReference>
<dbReference type="InterPro" id="IPR008930">
    <property type="entry name" value="Terpenoid_cyclase/PrenylTrfase"/>
</dbReference>
<keyword evidence="10" id="KW-1185">Reference proteome</keyword>
<dbReference type="Gene3D" id="1.50.10.20">
    <property type="match status" value="1"/>
</dbReference>
<accession>A0AAW2ZL76</accession>
<reference evidence="9 10" key="1">
    <citation type="submission" date="2024-03" db="EMBL/GenBank/DDBJ databases">
        <title>The Acrasis kona genome and developmental transcriptomes reveal deep origins of eukaryotic multicellular pathways.</title>
        <authorList>
            <person name="Sheikh S."/>
            <person name="Fu C.-J."/>
            <person name="Brown M.W."/>
            <person name="Baldauf S.L."/>
        </authorList>
    </citation>
    <scope>NUCLEOTIDE SEQUENCE [LARGE SCALE GENOMIC DNA]</scope>
    <source>
        <strain evidence="9 10">ATCC MYA-3509</strain>
    </source>
</reference>